<name>M0PDT1_9EURY</name>
<feature type="compositionally biased region" description="Basic and acidic residues" evidence="1">
    <location>
        <begin position="37"/>
        <end position="50"/>
    </location>
</feature>
<feature type="region of interest" description="Disordered" evidence="1">
    <location>
        <begin position="1"/>
        <end position="50"/>
    </location>
</feature>
<sequence length="199" mass="21452">MPDRPSRDGRTSESTESAASTAANVNDPVDDPVDGSTDSHVDGSTDSHVDEAVKRRLREAYLNDEERVLIVTGVRSVGSTVVVELEPPHGGTTHTERFAAPRDGSLSESAAFLEFLAAAGVSPLDVDELVGTRIPATYDPETGWRLDEAYATDRADESADAAPRDRAADWVWTNRYWLLAVLLVGGELLFVAVIIVLFA</sequence>
<keyword evidence="2" id="KW-1133">Transmembrane helix</keyword>
<gene>
    <name evidence="3" type="ORF">C461_08229</name>
</gene>
<dbReference type="AlphaFoldDB" id="M0PDT1"/>
<protein>
    <submittedName>
        <fullName evidence="3">Uncharacterized protein</fullName>
    </submittedName>
</protein>
<comment type="caution">
    <text evidence="3">The sequence shown here is derived from an EMBL/GenBank/DDBJ whole genome shotgun (WGS) entry which is preliminary data.</text>
</comment>
<evidence type="ECO:0000313" key="4">
    <source>
        <dbReference type="Proteomes" id="UP000011575"/>
    </source>
</evidence>
<keyword evidence="4" id="KW-1185">Reference proteome</keyword>
<organism evidence="3 4">
    <name type="scientific">Halorubrum aidingense JCM 13560</name>
    <dbReference type="NCBI Taxonomy" id="1230454"/>
    <lineage>
        <taxon>Archaea</taxon>
        <taxon>Methanobacteriati</taxon>
        <taxon>Methanobacteriota</taxon>
        <taxon>Stenosarchaea group</taxon>
        <taxon>Halobacteria</taxon>
        <taxon>Halobacteriales</taxon>
        <taxon>Haloferacaceae</taxon>
        <taxon>Halorubrum</taxon>
    </lineage>
</organism>
<accession>M0PDT1</accession>
<feature type="compositionally biased region" description="Basic and acidic residues" evidence="1">
    <location>
        <begin position="1"/>
        <end position="13"/>
    </location>
</feature>
<evidence type="ECO:0000256" key="1">
    <source>
        <dbReference type="SAM" id="MobiDB-lite"/>
    </source>
</evidence>
<dbReference type="Proteomes" id="UP000011575">
    <property type="component" value="Unassembled WGS sequence"/>
</dbReference>
<dbReference type="EMBL" id="AOJI01000022">
    <property type="protein sequence ID" value="EMA67699.1"/>
    <property type="molecule type" value="Genomic_DNA"/>
</dbReference>
<proteinExistence type="predicted"/>
<dbReference type="OrthoDB" id="328660at2157"/>
<evidence type="ECO:0000313" key="3">
    <source>
        <dbReference type="EMBL" id="EMA67699.1"/>
    </source>
</evidence>
<feature type="compositionally biased region" description="Low complexity" evidence="1">
    <location>
        <begin position="14"/>
        <end position="27"/>
    </location>
</feature>
<evidence type="ECO:0000256" key="2">
    <source>
        <dbReference type="SAM" id="Phobius"/>
    </source>
</evidence>
<reference evidence="3 4" key="1">
    <citation type="journal article" date="2014" name="PLoS Genet.">
        <title>Phylogenetically driven sequencing of extremely halophilic archaea reveals strategies for static and dynamic osmo-response.</title>
        <authorList>
            <person name="Becker E.A."/>
            <person name="Seitzer P.M."/>
            <person name="Tritt A."/>
            <person name="Larsen D."/>
            <person name="Krusor M."/>
            <person name="Yao A.I."/>
            <person name="Wu D."/>
            <person name="Madern D."/>
            <person name="Eisen J.A."/>
            <person name="Darling A.E."/>
            <person name="Facciotti M.T."/>
        </authorList>
    </citation>
    <scope>NUCLEOTIDE SEQUENCE [LARGE SCALE GENOMIC DNA]</scope>
    <source>
        <strain evidence="3 4">JCM 13560</strain>
    </source>
</reference>
<dbReference type="RefSeq" id="WP_008000256.1">
    <property type="nucleotide sequence ID" value="NZ_AOJI01000022.1"/>
</dbReference>
<keyword evidence="2" id="KW-0812">Transmembrane</keyword>
<keyword evidence="2" id="KW-0472">Membrane</keyword>
<dbReference type="PATRIC" id="fig|1230454.4.peg.1665"/>
<feature type="transmembrane region" description="Helical" evidence="2">
    <location>
        <begin position="176"/>
        <end position="198"/>
    </location>
</feature>